<dbReference type="SUPFAM" id="SSF52129">
    <property type="entry name" value="Caspase-like"/>
    <property type="match status" value="1"/>
</dbReference>
<dbReference type="PROSITE" id="PS50207">
    <property type="entry name" value="CASPASE_P10"/>
    <property type="match status" value="1"/>
</dbReference>
<reference evidence="9 10" key="2">
    <citation type="submission" date="2019-01" db="EMBL/GenBank/DDBJ databases">
        <title>The decoding of complex shrimp genome reveals the adaptation for benthos swimmer, frequently molting mechanism and breeding impact on genome.</title>
        <authorList>
            <person name="Sun Y."/>
            <person name="Gao Y."/>
            <person name="Yu Y."/>
        </authorList>
    </citation>
    <scope>NUCLEOTIDE SEQUENCE [LARGE SCALE GENOMIC DNA]</scope>
    <source>
        <tissue evidence="9">Muscle</tissue>
    </source>
</reference>
<reference evidence="9 10" key="1">
    <citation type="submission" date="2018-04" db="EMBL/GenBank/DDBJ databases">
        <authorList>
            <person name="Zhang X."/>
            <person name="Yuan J."/>
            <person name="Li F."/>
            <person name="Xiang J."/>
        </authorList>
    </citation>
    <scope>NUCLEOTIDE SEQUENCE [LARGE SCALE GENOMIC DNA]</scope>
    <source>
        <tissue evidence="9">Muscle</tissue>
    </source>
</reference>
<dbReference type="GO" id="GO:0006508">
    <property type="term" value="P:proteolysis"/>
    <property type="evidence" value="ECO:0007669"/>
    <property type="project" value="UniProtKB-KW"/>
</dbReference>
<accession>A0A3R7NBU1</accession>
<comment type="caution">
    <text evidence="9">The sequence shown here is derived from an EMBL/GenBank/DDBJ whole genome shotgun (WGS) entry which is preliminary data.</text>
</comment>
<feature type="domain" description="Caspase family p10" evidence="7">
    <location>
        <begin position="223"/>
        <end position="273"/>
    </location>
</feature>
<evidence type="ECO:0000313" key="9">
    <source>
        <dbReference type="EMBL" id="ROT82911.1"/>
    </source>
</evidence>
<keyword evidence="4" id="KW-0378">Hydrolase</keyword>
<sequence length="308" mass="35695">MKSVDEEANGARTNSNGSTMRVEYDDDSARCHYCGEKLTNKEYLKRHLQNKRCKEKINRKREVANTERAPKEVTTPYVIRSNPPGHVYVFNNDFKGKGQGKERDGAEHDSQNLRTTFEAMGYKVILRPNLGAQQTMEEVDRIRQDSALAHVDALVMVFLSHGIRPFKFQAQDWEILSLQRIRRQFTHSLCPHLKGKPKIFFTNFCRGRRRQIQTDGDVEATRDMVTIHAVQQGIVALRDCRLGTRFVRALCEVLREHAATKSLREIYLELARKSTEIKGTLPQWEADVFREFYFMQQATNRGQNENAM</sequence>
<feature type="region of interest" description="Disordered" evidence="6">
    <location>
        <begin position="1"/>
        <end position="21"/>
    </location>
</feature>
<dbReference type="Gene3D" id="3.40.50.1460">
    <property type="match status" value="1"/>
</dbReference>
<evidence type="ECO:0000259" key="8">
    <source>
        <dbReference type="PROSITE" id="PS50208"/>
    </source>
</evidence>
<gene>
    <name evidence="9" type="ORF">C7M84_023896</name>
</gene>
<evidence type="ECO:0000313" key="10">
    <source>
        <dbReference type="Proteomes" id="UP000283509"/>
    </source>
</evidence>
<keyword evidence="10" id="KW-1185">Reference proteome</keyword>
<evidence type="ECO:0000256" key="2">
    <source>
        <dbReference type="ARBA" id="ARBA00022670"/>
    </source>
</evidence>
<protein>
    <submittedName>
        <fullName evidence="9">Putative caspase Nc-like</fullName>
    </submittedName>
</protein>
<dbReference type="GO" id="GO:0004197">
    <property type="term" value="F:cysteine-type endopeptidase activity"/>
    <property type="evidence" value="ECO:0007669"/>
    <property type="project" value="InterPro"/>
</dbReference>
<evidence type="ECO:0000259" key="7">
    <source>
        <dbReference type="PROSITE" id="PS50207"/>
    </source>
</evidence>
<evidence type="ECO:0000256" key="3">
    <source>
        <dbReference type="ARBA" id="ARBA00022703"/>
    </source>
</evidence>
<organism evidence="9 10">
    <name type="scientific">Penaeus vannamei</name>
    <name type="common">Whiteleg shrimp</name>
    <name type="synonym">Litopenaeus vannamei</name>
    <dbReference type="NCBI Taxonomy" id="6689"/>
    <lineage>
        <taxon>Eukaryota</taxon>
        <taxon>Metazoa</taxon>
        <taxon>Ecdysozoa</taxon>
        <taxon>Arthropoda</taxon>
        <taxon>Crustacea</taxon>
        <taxon>Multicrustacea</taxon>
        <taxon>Malacostraca</taxon>
        <taxon>Eumalacostraca</taxon>
        <taxon>Eucarida</taxon>
        <taxon>Decapoda</taxon>
        <taxon>Dendrobranchiata</taxon>
        <taxon>Penaeoidea</taxon>
        <taxon>Penaeidae</taxon>
        <taxon>Penaeus</taxon>
    </lineage>
</organism>
<dbReference type="PRINTS" id="PR00376">
    <property type="entry name" value="IL1BCENZYME"/>
</dbReference>
<name>A0A3R7NBU1_PENVA</name>
<feature type="domain" description="Caspase family p20" evidence="8">
    <location>
        <begin position="87"/>
        <end position="209"/>
    </location>
</feature>
<evidence type="ECO:0000256" key="4">
    <source>
        <dbReference type="ARBA" id="ARBA00022801"/>
    </source>
</evidence>
<proteinExistence type="inferred from homology"/>
<evidence type="ECO:0000256" key="1">
    <source>
        <dbReference type="ARBA" id="ARBA00010134"/>
    </source>
</evidence>
<dbReference type="InterPro" id="IPR011600">
    <property type="entry name" value="Pept_C14_caspase"/>
</dbReference>
<dbReference type="InterPro" id="IPR015917">
    <property type="entry name" value="Pept_C14A"/>
</dbReference>
<dbReference type="InterPro" id="IPR002398">
    <property type="entry name" value="Pept_C14"/>
</dbReference>
<dbReference type="PANTHER" id="PTHR47901:SF8">
    <property type="entry name" value="CASPASE-3"/>
    <property type="match status" value="1"/>
</dbReference>
<dbReference type="OrthoDB" id="6370577at2759"/>
<keyword evidence="2" id="KW-0645">Protease</keyword>
<comment type="similarity">
    <text evidence="1 5">Belongs to the peptidase C14A family.</text>
</comment>
<dbReference type="InterPro" id="IPR002138">
    <property type="entry name" value="Pept_C14_p10"/>
</dbReference>
<dbReference type="InterPro" id="IPR001309">
    <property type="entry name" value="Pept_C14_p20"/>
</dbReference>
<dbReference type="PROSITE" id="PS50208">
    <property type="entry name" value="CASPASE_P20"/>
    <property type="match status" value="1"/>
</dbReference>
<dbReference type="Pfam" id="PF00656">
    <property type="entry name" value="Peptidase_C14"/>
    <property type="match status" value="1"/>
</dbReference>
<dbReference type="Gene3D" id="3.30.70.1470">
    <property type="entry name" value="Caspase-like"/>
    <property type="match status" value="1"/>
</dbReference>
<dbReference type="AlphaFoldDB" id="A0A3R7NBU1"/>
<dbReference type="Proteomes" id="UP000283509">
    <property type="component" value="Unassembled WGS sequence"/>
</dbReference>
<evidence type="ECO:0000256" key="6">
    <source>
        <dbReference type="SAM" id="MobiDB-lite"/>
    </source>
</evidence>
<dbReference type="InterPro" id="IPR029030">
    <property type="entry name" value="Caspase-like_dom_sf"/>
</dbReference>
<evidence type="ECO:0000256" key="5">
    <source>
        <dbReference type="RuleBase" id="RU003971"/>
    </source>
</evidence>
<dbReference type="STRING" id="6689.A0A3R7NBU1"/>
<keyword evidence="3" id="KW-0053">Apoptosis</keyword>
<dbReference type="GO" id="GO:0006915">
    <property type="term" value="P:apoptotic process"/>
    <property type="evidence" value="ECO:0007669"/>
    <property type="project" value="UniProtKB-KW"/>
</dbReference>
<dbReference type="EMBL" id="QCYY01000759">
    <property type="protein sequence ID" value="ROT82911.1"/>
    <property type="molecule type" value="Genomic_DNA"/>
</dbReference>
<dbReference type="PANTHER" id="PTHR47901">
    <property type="entry name" value="CASPASE RECRUITMENT DOMAIN-CONTAINING PROTEIN 18"/>
    <property type="match status" value="1"/>
</dbReference>
<dbReference type="SMART" id="SM00115">
    <property type="entry name" value="CASc"/>
    <property type="match status" value="1"/>
</dbReference>